<evidence type="ECO:0000256" key="3">
    <source>
        <dbReference type="ARBA" id="ARBA00023125"/>
    </source>
</evidence>
<evidence type="ECO:0000313" key="10">
    <source>
        <dbReference type="Proteomes" id="UP000247780"/>
    </source>
</evidence>
<dbReference type="Gene3D" id="3.30.160.390">
    <property type="entry name" value="Integrase, DNA-binding domain"/>
    <property type="match status" value="1"/>
</dbReference>
<dbReference type="Pfam" id="PF22022">
    <property type="entry name" value="Phage_int_M"/>
    <property type="match status" value="1"/>
</dbReference>
<dbReference type="Pfam" id="PF13356">
    <property type="entry name" value="Arm-DNA-bind_3"/>
    <property type="match status" value="1"/>
</dbReference>
<evidence type="ECO:0000256" key="2">
    <source>
        <dbReference type="ARBA" id="ARBA00022908"/>
    </source>
</evidence>
<dbReference type="InterPro" id="IPR053876">
    <property type="entry name" value="Phage_int_M"/>
</dbReference>
<protein>
    <submittedName>
        <fullName evidence="9">Integrase</fullName>
    </submittedName>
</protein>
<keyword evidence="4" id="KW-0233">DNA recombination</keyword>
<evidence type="ECO:0000256" key="1">
    <source>
        <dbReference type="ARBA" id="ARBA00008857"/>
    </source>
</evidence>
<evidence type="ECO:0000259" key="7">
    <source>
        <dbReference type="PROSITE" id="PS51898"/>
    </source>
</evidence>
<dbReference type="Pfam" id="PF00589">
    <property type="entry name" value="Phage_integrase"/>
    <property type="match status" value="1"/>
</dbReference>
<dbReference type="PANTHER" id="PTHR30629">
    <property type="entry name" value="PROPHAGE INTEGRASE"/>
    <property type="match status" value="1"/>
</dbReference>
<gene>
    <name evidence="9" type="ORF">C8R14_12349</name>
</gene>
<dbReference type="CDD" id="cd00801">
    <property type="entry name" value="INT_P4_C"/>
    <property type="match status" value="1"/>
</dbReference>
<dbReference type="InterPro" id="IPR013762">
    <property type="entry name" value="Integrase-like_cat_sf"/>
</dbReference>
<reference evidence="9 10" key="1">
    <citation type="submission" date="2018-04" db="EMBL/GenBank/DDBJ databases">
        <title>Active sludge and wastewater microbial communities from Klosterneuburg, Austria.</title>
        <authorList>
            <person name="Wagner M."/>
        </authorList>
    </citation>
    <scope>NUCLEOTIDE SEQUENCE [LARGE SCALE GENOMIC DNA]</scope>
    <source>
        <strain evidence="9 10">Nm 57</strain>
    </source>
</reference>
<name>A0ABX5M5E9_9PROT</name>
<keyword evidence="3 5" id="KW-0238">DNA-binding</keyword>
<evidence type="ECO:0000313" key="9">
    <source>
        <dbReference type="EMBL" id="PXV79438.1"/>
    </source>
</evidence>
<feature type="region of interest" description="Disordered" evidence="6">
    <location>
        <begin position="75"/>
        <end position="103"/>
    </location>
</feature>
<dbReference type="InterPro" id="IPR044068">
    <property type="entry name" value="CB"/>
</dbReference>
<dbReference type="EMBL" id="QICQ01000023">
    <property type="protein sequence ID" value="PXV79438.1"/>
    <property type="molecule type" value="Genomic_DNA"/>
</dbReference>
<dbReference type="RefSeq" id="WP_011635465.1">
    <property type="nucleotide sequence ID" value="NZ_FNYF01000004.1"/>
</dbReference>
<keyword evidence="10" id="KW-1185">Reference proteome</keyword>
<dbReference type="InterPro" id="IPR038488">
    <property type="entry name" value="Integrase_DNA-bd_sf"/>
</dbReference>
<dbReference type="PANTHER" id="PTHR30629:SF2">
    <property type="entry name" value="PROPHAGE INTEGRASE INTS-RELATED"/>
    <property type="match status" value="1"/>
</dbReference>
<feature type="domain" description="Tyr recombinase" evidence="7">
    <location>
        <begin position="218"/>
        <end position="402"/>
    </location>
</feature>
<evidence type="ECO:0000256" key="6">
    <source>
        <dbReference type="SAM" id="MobiDB-lite"/>
    </source>
</evidence>
<dbReference type="InterPro" id="IPR010998">
    <property type="entry name" value="Integrase_recombinase_N"/>
</dbReference>
<feature type="domain" description="Core-binding (CB)" evidence="8">
    <location>
        <begin position="113"/>
        <end position="194"/>
    </location>
</feature>
<accession>A0ABX5M5E9</accession>
<feature type="compositionally biased region" description="Basic and acidic residues" evidence="6">
    <location>
        <begin position="93"/>
        <end position="103"/>
    </location>
</feature>
<evidence type="ECO:0000256" key="4">
    <source>
        <dbReference type="ARBA" id="ARBA00023172"/>
    </source>
</evidence>
<dbReference type="Gene3D" id="1.10.150.130">
    <property type="match status" value="1"/>
</dbReference>
<keyword evidence="2" id="KW-0229">DNA integration</keyword>
<organism evidence="9 10">
    <name type="scientific">Nitrosomonas eutropha</name>
    <dbReference type="NCBI Taxonomy" id="916"/>
    <lineage>
        <taxon>Bacteria</taxon>
        <taxon>Pseudomonadati</taxon>
        <taxon>Pseudomonadota</taxon>
        <taxon>Betaproteobacteria</taxon>
        <taxon>Nitrosomonadales</taxon>
        <taxon>Nitrosomonadaceae</taxon>
        <taxon>Nitrosomonas</taxon>
    </lineage>
</organism>
<dbReference type="InterPro" id="IPR050808">
    <property type="entry name" value="Phage_Integrase"/>
</dbReference>
<dbReference type="Gene3D" id="1.10.443.10">
    <property type="entry name" value="Intergrase catalytic core"/>
    <property type="match status" value="1"/>
</dbReference>
<dbReference type="InterPro" id="IPR025166">
    <property type="entry name" value="Integrase_DNA_bind_dom"/>
</dbReference>
<dbReference type="InterPro" id="IPR011010">
    <property type="entry name" value="DNA_brk_join_enz"/>
</dbReference>
<comment type="caution">
    <text evidence="9">The sequence shown here is derived from an EMBL/GenBank/DDBJ whole genome shotgun (WGS) entry which is preliminary data.</text>
</comment>
<dbReference type="PROSITE" id="PS51900">
    <property type="entry name" value="CB"/>
    <property type="match status" value="1"/>
</dbReference>
<comment type="similarity">
    <text evidence="1">Belongs to the 'phage' integrase family.</text>
</comment>
<dbReference type="InterPro" id="IPR002104">
    <property type="entry name" value="Integrase_catalytic"/>
</dbReference>
<dbReference type="SUPFAM" id="SSF56349">
    <property type="entry name" value="DNA breaking-rejoining enzymes"/>
    <property type="match status" value="1"/>
</dbReference>
<sequence length="421" mass="47708">MKRHLLADVAIRNSKPDDKTQRLSDGAGLYLLIKPNNSKWWRFDYSIDGKRKTLSLGVYPTVSLKAARDRADAARQDVVNGIDPSTSRKDHKAKQATEREADRRIAEGLPAIDSFEDVAREWFSKFSTEWAPSHADKIIRRLERDIFPWIGKQHITDVNAPALLSVLGRIESRGAKETAHRALQNCGQIFRYAVATGRVELNPAPSLRDFLPSPKPAHHAAIIEPQAVGELLRAIDSYQGYFVTKCALRIAPYVFVRPGELRNAEWVEINLDQAEWDIPAERMKMREPHLVPLATQVVEILRELYALTGSGRFVFPGARTTSRPMSNNAVLAALRRMGFGKDEMTGHGFRAMARTILDQELHVRPDFIEHQLAHAVRDANGRAYNRTTHLPERKQMMQDWADYLDKLKTGAEIIALPRRMA</sequence>
<dbReference type="PROSITE" id="PS51898">
    <property type="entry name" value="TYR_RECOMBINASE"/>
    <property type="match status" value="1"/>
</dbReference>
<dbReference type="Proteomes" id="UP000247780">
    <property type="component" value="Unassembled WGS sequence"/>
</dbReference>
<proteinExistence type="inferred from homology"/>
<evidence type="ECO:0000256" key="5">
    <source>
        <dbReference type="PROSITE-ProRule" id="PRU01248"/>
    </source>
</evidence>
<evidence type="ECO:0000259" key="8">
    <source>
        <dbReference type="PROSITE" id="PS51900"/>
    </source>
</evidence>